<sequence length="56" mass="6396">MENLAEVVDKGISEEELEINEGKSEEKILTLLSKILARYVLKDIDRKAADKDELLH</sequence>
<dbReference type="RefSeq" id="WP_162276514.1">
    <property type="nucleotide sequence ID" value="NZ_FOAF01000001.1"/>
</dbReference>
<keyword evidence="2" id="KW-1185">Reference proteome</keyword>
<organism evidence="1 2">
    <name type="scientific">Olivibacter domesticus</name>
    <name type="common">Pseudosphingobacterium domesticum</name>
    <dbReference type="NCBI Taxonomy" id="407022"/>
    <lineage>
        <taxon>Bacteria</taxon>
        <taxon>Pseudomonadati</taxon>
        <taxon>Bacteroidota</taxon>
        <taxon>Sphingobacteriia</taxon>
        <taxon>Sphingobacteriales</taxon>
        <taxon>Sphingobacteriaceae</taxon>
        <taxon>Olivibacter</taxon>
    </lineage>
</organism>
<dbReference type="Proteomes" id="UP000199421">
    <property type="component" value="Unassembled WGS sequence"/>
</dbReference>
<gene>
    <name evidence="1" type="ORF">SAMN05661044_00601</name>
</gene>
<proteinExistence type="predicted"/>
<protein>
    <submittedName>
        <fullName evidence="1">Uncharacterized protein</fullName>
    </submittedName>
</protein>
<name>A0A1H7I988_OLID1</name>
<evidence type="ECO:0000313" key="2">
    <source>
        <dbReference type="Proteomes" id="UP000199421"/>
    </source>
</evidence>
<dbReference type="EMBL" id="FOAF01000001">
    <property type="protein sequence ID" value="SEK58080.1"/>
    <property type="molecule type" value="Genomic_DNA"/>
</dbReference>
<dbReference type="AlphaFoldDB" id="A0A1H7I988"/>
<evidence type="ECO:0000313" key="1">
    <source>
        <dbReference type="EMBL" id="SEK58080.1"/>
    </source>
</evidence>
<reference evidence="2" key="1">
    <citation type="submission" date="2016-10" db="EMBL/GenBank/DDBJ databases">
        <authorList>
            <person name="Varghese N."/>
            <person name="Submissions S."/>
        </authorList>
    </citation>
    <scope>NUCLEOTIDE SEQUENCE [LARGE SCALE GENOMIC DNA]</scope>
    <source>
        <strain evidence="2">DSM 18733</strain>
    </source>
</reference>
<accession>A0A1H7I988</accession>